<sequence>MSSVKFYTRFERFWHWTQAFLIISMLITGFEIHGTFALFGYEQAVDLHIIFAWSLIVLWIFAIFWHLTTGEWRQYCASCSSDILAMVKYYSFDIFLGGGHPHHKTRAEKLNPLQRMAYLALHLFIAPLLWISGWLYLFYSYWDVVGISGLSLGSVAMVHTAAAFLILTFLVAHLYLALTMSEKMADLKAMLTGYQEIDTDN</sequence>
<evidence type="ECO:0000256" key="7">
    <source>
        <dbReference type="ARBA" id="ARBA00022723"/>
    </source>
</evidence>
<dbReference type="GO" id="GO:0005506">
    <property type="term" value="F:iron ion binding"/>
    <property type="evidence" value="ECO:0007669"/>
    <property type="project" value="InterPro"/>
</dbReference>
<dbReference type="eggNOG" id="COG4117">
    <property type="taxonomic scope" value="Bacteria"/>
</dbReference>
<dbReference type="RefSeq" id="WP_043115467.1">
    <property type="nucleotide sequence ID" value="NZ_JRAA01000001.1"/>
</dbReference>
<dbReference type="PANTHER" id="PTHR30485:SF1">
    <property type="entry name" value="CYTOCHROME YDHU-RELATED"/>
    <property type="match status" value="1"/>
</dbReference>
<feature type="transmembrane region" description="Helical" evidence="12">
    <location>
        <begin position="20"/>
        <end position="41"/>
    </location>
</feature>
<keyword evidence="16" id="KW-1185">Reference proteome</keyword>
<dbReference type="AlphaFoldDB" id="A0A0B0H9M6"/>
<keyword evidence="9 12" id="KW-1133">Transmembrane helix</keyword>
<evidence type="ECO:0000313" key="17">
    <source>
        <dbReference type="Proteomes" id="UP000190962"/>
    </source>
</evidence>
<feature type="transmembrane region" description="Helical" evidence="12">
    <location>
        <begin position="116"/>
        <end position="137"/>
    </location>
</feature>
<keyword evidence="8" id="KW-0249">Electron transport</keyword>
<reference evidence="15 17" key="2">
    <citation type="submission" date="2016-11" db="EMBL/GenBank/DDBJ databases">
        <title>Mixed transmission modes and dynamic genome evolution in an obligate animal-bacterial symbiosis.</title>
        <authorList>
            <person name="Russell S.L."/>
            <person name="Corbett-Detig R.B."/>
            <person name="Cavanaugh C.M."/>
        </authorList>
    </citation>
    <scope>NUCLEOTIDE SEQUENCE [LARGE SCALE GENOMIC DNA]</scope>
    <source>
        <strain evidence="15">MA-KB16</strain>
    </source>
</reference>
<dbReference type="PATRIC" id="fig|2340.3.peg.304"/>
<dbReference type="InterPro" id="IPR011577">
    <property type="entry name" value="Cyt_b561_bac/Ni-Hgenase"/>
</dbReference>
<evidence type="ECO:0000313" key="16">
    <source>
        <dbReference type="Proteomes" id="UP000030856"/>
    </source>
</evidence>
<keyword evidence="10" id="KW-0408">Iron</keyword>
<name>A0A0B0H9M6_SOVGS</name>
<dbReference type="GO" id="GO:0022904">
    <property type="term" value="P:respiratory electron transport chain"/>
    <property type="evidence" value="ECO:0007669"/>
    <property type="project" value="InterPro"/>
</dbReference>
<feature type="domain" description="Cytochrome b561 bacterial/Ni-hydrogenase" evidence="13">
    <location>
        <begin position="7"/>
        <end position="193"/>
    </location>
</feature>
<evidence type="ECO:0000256" key="4">
    <source>
        <dbReference type="ARBA" id="ARBA00022475"/>
    </source>
</evidence>
<organism evidence="14 16">
    <name type="scientific">Solemya velum gill symbiont</name>
    <dbReference type="NCBI Taxonomy" id="2340"/>
    <lineage>
        <taxon>Bacteria</taxon>
        <taxon>Pseudomonadati</taxon>
        <taxon>Pseudomonadota</taxon>
        <taxon>Gammaproteobacteria</taxon>
        <taxon>sulfur-oxidizing symbionts</taxon>
    </lineage>
</organism>
<evidence type="ECO:0000256" key="3">
    <source>
        <dbReference type="ARBA" id="ARBA00022448"/>
    </source>
</evidence>
<keyword evidence="3" id="KW-0813">Transport</keyword>
<feature type="transmembrane region" description="Helical" evidence="12">
    <location>
        <begin position="157"/>
        <end position="178"/>
    </location>
</feature>
<evidence type="ECO:0000256" key="10">
    <source>
        <dbReference type="ARBA" id="ARBA00023004"/>
    </source>
</evidence>
<accession>A0A0B0H9M6</accession>
<dbReference type="GO" id="GO:0020037">
    <property type="term" value="F:heme binding"/>
    <property type="evidence" value="ECO:0007669"/>
    <property type="project" value="TreeGrafter"/>
</dbReference>
<comment type="similarity">
    <text evidence="2">Belongs to the HupC/HyaC/HydC family.</text>
</comment>
<dbReference type="Proteomes" id="UP000030856">
    <property type="component" value="Unassembled WGS sequence"/>
</dbReference>
<dbReference type="Gene3D" id="1.20.950.20">
    <property type="entry name" value="Transmembrane di-heme cytochromes, Chain C"/>
    <property type="match status" value="1"/>
</dbReference>
<comment type="subcellular location">
    <subcellularLocation>
        <location evidence="1">Cell membrane</location>
        <topology evidence="1">Multi-pass membrane protein</topology>
    </subcellularLocation>
</comment>
<dbReference type="InterPro" id="IPR016174">
    <property type="entry name" value="Di-haem_cyt_TM"/>
</dbReference>
<dbReference type="GO" id="GO:0009055">
    <property type="term" value="F:electron transfer activity"/>
    <property type="evidence" value="ECO:0007669"/>
    <property type="project" value="InterPro"/>
</dbReference>
<evidence type="ECO:0000256" key="11">
    <source>
        <dbReference type="ARBA" id="ARBA00023136"/>
    </source>
</evidence>
<dbReference type="PRINTS" id="PR00161">
    <property type="entry name" value="NIHGNASECYTB"/>
</dbReference>
<feature type="transmembrane region" description="Helical" evidence="12">
    <location>
        <begin position="47"/>
        <end position="65"/>
    </location>
</feature>
<dbReference type="GO" id="GO:0005886">
    <property type="term" value="C:plasma membrane"/>
    <property type="evidence" value="ECO:0007669"/>
    <property type="project" value="UniProtKB-SubCell"/>
</dbReference>
<evidence type="ECO:0000313" key="14">
    <source>
        <dbReference type="EMBL" id="KHF25790.1"/>
    </source>
</evidence>
<evidence type="ECO:0000256" key="1">
    <source>
        <dbReference type="ARBA" id="ARBA00004651"/>
    </source>
</evidence>
<evidence type="ECO:0000256" key="6">
    <source>
        <dbReference type="ARBA" id="ARBA00022692"/>
    </source>
</evidence>
<evidence type="ECO:0000256" key="9">
    <source>
        <dbReference type="ARBA" id="ARBA00022989"/>
    </source>
</evidence>
<dbReference type="Pfam" id="PF01292">
    <property type="entry name" value="Ni_hydr_CYTB"/>
    <property type="match status" value="1"/>
</dbReference>
<evidence type="ECO:0000256" key="8">
    <source>
        <dbReference type="ARBA" id="ARBA00022982"/>
    </source>
</evidence>
<gene>
    <name evidence="15" type="ORF">BOV88_02970</name>
    <name evidence="14" type="ORF">JV46_19410</name>
</gene>
<evidence type="ECO:0000313" key="15">
    <source>
        <dbReference type="EMBL" id="OOY35624.1"/>
    </source>
</evidence>
<evidence type="ECO:0000256" key="2">
    <source>
        <dbReference type="ARBA" id="ARBA00008622"/>
    </source>
</evidence>
<dbReference type="OrthoDB" id="1117555at2"/>
<evidence type="ECO:0000256" key="5">
    <source>
        <dbReference type="ARBA" id="ARBA00022617"/>
    </source>
</evidence>
<dbReference type="GeneID" id="86990859"/>
<dbReference type="EMBL" id="MPNX01000003">
    <property type="protein sequence ID" value="OOY35624.1"/>
    <property type="molecule type" value="Genomic_DNA"/>
</dbReference>
<proteinExistence type="inferred from homology"/>
<dbReference type="Proteomes" id="UP000190962">
    <property type="component" value="Unassembled WGS sequence"/>
</dbReference>
<protein>
    <submittedName>
        <fullName evidence="14 15">Cytochrome B</fullName>
    </submittedName>
</protein>
<dbReference type="STRING" id="2340.JV46_19410"/>
<keyword evidence="5" id="KW-0349">Heme</keyword>
<keyword evidence="11 12" id="KW-0472">Membrane</keyword>
<dbReference type="InterPro" id="IPR051542">
    <property type="entry name" value="Hydrogenase_cytochrome"/>
</dbReference>
<dbReference type="EMBL" id="JRAA01000001">
    <property type="protein sequence ID" value="KHF25790.1"/>
    <property type="molecule type" value="Genomic_DNA"/>
</dbReference>
<evidence type="ECO:0000256" key="12">
    <source>
        <dbReference type="SAM" id="Phobius"/>
    </source>
</evidence>
<dbReference type="PANTHER" id="PTHR30485">
    <property type="entry name" value="NI/FE-HYDROGENASE 1 B-TYPE CYTOCHROME SUBUNIT"/>
    <property type="match status" value="1"/>
</dbReference>
<keyword evidence="6 12" id="KW-0812">Transmembrane</keyword>
<dbReference type="InterPro" id="IPR000516">
    <property type="entry name" value="Ni-dep_Hydgase_cyt-B"/>
</dbReference>
<keyword evidence="7" id="KW-0479">Metal-binding</keyword>
<keyword evidence="4" id="KW-1003">Cell membrane</keyword>
<reference evidence="14 16" key="1">
    <citation type="journal article" date="2014" name="BMC Genomics">
        <title>The genome of the intracellular bacterium of the coastal bivalve, Solemya velum: a blueprint for thriving in and out of symbiosis.</title>
        <authorList>
            <person name="Dmytrenko O."/>
            <person name="Russell S.L."/>
            <person name="Loo W.T."/>
            <person name="Fontanez K.M."/>
            <person name="Liao L."/>
            <person name="Roeselers G."/>
            <person name="Sharma R."/>
            <person name="Stewart F.J."/>
            <person name="Newton I.L."/>
            <person name="Woyke T."/>
            <person name="Wu D."/>
            <person name="Lang J.M."/>
            <person name="Eisen J.A."/>
            <person name="Cavanaugh C.M."/>
        </authorList>
    </citation>
    <scope>NUCLEOTIDE SEQUENCE [LARGE SCALE GENOMIC DNA]</scope>
    <source>
        <strain evidence="14 16">WH</strain>
    </source>
</reference>
<dbReference type="SUPFAM" id="SSF81342">
    <property type="entry name" value="Transmembrane di-heme cytochromes"/>
    <property type="match status" value="1"/>
</dbReference>
<comment type="caution">
    <text evidence="14">The sequence shown here is derived from an EMBL/GenBank/DDBJ whole genome shotgun (WGS) entry which is preliminary data.</text>
</comment>
<evidence type="ECO:0000259" key="13">
    <source>
        <dbReference type="Pfam" id="PF01292"/>
    </source>
</evidence>